<keyword evidence="4" id="KW-1133">Transmembrane helix</keyword>
<keyword evidence="8" id="KW-0503">Monooxygenase</keyword>
<feature type="chain" id="PRO_5045546083" description="Cytochrome P450" evidence="9">
    <location>
        <begin position="23"/>
        <end position="510"/>
    </location>
</feature>
<keyword evidence="4" id="KW-0472">Membrane</keyword>
<comment type="cofactor">
    <cofactor evidence="7">
        <name>heme</name>
        <dbReference type="ChEBI" id="CHEBI:30413"/>
    </cofactor>
</comment>
<dbReference type="PRINTS" id="PR00463">
    <property type="entry name" value="EP450I"/>
</dbReference>
<evidence type="ECO:0000256" key="6">
    <source>
        <dbReference type="ARBA" id="ARBA00023004"/>
    </source>
</evidence>
<dbReference type="OMA" id="EECMVEG"/>
<evidence type="ECO:0000256" key="4">
    <source>
        <dbReference type="ARBA" id="ARBA00022989"/>
    </source>
</evidence>
<feature type="signal peptide" evidence="9">
    <location>
        <begin position="1"/>
        <end position="22"/>
    </location>
</feature>
<dbReference type="InterPro" id="IPR050651">
    <property type="entry name" value="Plant_Cytochrome_P450_Monoox"/>
</dbReference>
<dbReference type="InterPro" id="IPR036396">
    <property type="entry name" value="Cyt_P450_sf"/>
</dbReference>
<comment type="similarity">
    <text evidence="8">Belongs to the cytochrome P450 family.</text>
</comment>
<dbReference type="SUPFAM" id="SSF48264">
    <property type="entry name" value="Cytochrome P450"/>
    <property type="match status" value="1"/>
</dbReference>
<feature type="binding site" description="axial binding residue" evidence="7">
    <location>
        <position position="446"/>
    </location>
    <ligand>
        <name>heme</name>
        <dbReference type="ChEBI" id="CHEBI:30413"/>
    </ligand>
    <ligandPart>
        <name>Fe</name>
        <dbReference type="ChEBI" id="CHEBI:18248"/>
    </ligandPart>
</feature>
<evidence type="ECO:0008006" key="11">
    <source>
        <dbReference type="Google" id="ProtNLM"/>
    </source>
</evidence>
<evidence type="ECO:0000256" key="7">
    <source>
        <dbReference type="PIRSR" id="PIRSR602401-1"/>
    </source>
</evidence>
<evidence type="ECO:0000256" key="1">
    <source>
        <dbReference type="ARBA" id="ARBA00022617"/>
    </source>
</evidence>
<keyword evidence="1 7" id="KW-0349">Heme</keyword>
<dbReference type="eggNOG" id="KOG0156">
    <property type="taxonomic scope" value="Eukaryota"/>
</dbReference>
<dbReference type="PRINTS" id="PR00385">
    <property type="entry name" value="P450"/>
</dbReference>
<reference evidence="10" key="2">
    <citation type="submission" date="2020-03" db="EMBL/GenBank/DDBJ databases">
        <title>The second near-complete assembly of the hexaploid bread wheat (Triticum aestivum) genome.</title>
        <authorList>
            <person name="Zimin A.V."/>
            <person name="Puiu D."/>
            <person name="Shumante A."/>
            <person name="Alonge M."/>
            <person name="Salzberg S.L."/>
        </authorList>
    </citation>
    <scope>NUCLEOTIDE SEQUENCE</scope>
    <source>
        <tissue evidence="10">Leaf</tissue>
    </source>
</reference>
<evidence type="ECO:0000256" key="5">
    <source>
        <dbReference type="ARBA" id="ARBA00023002"/>
    </source>
</evidence>
<comment type="caution">
    <text evidence="10">The sequence shown here is derived from an EMBL/GenBank/DDBJ whole genome shotgun (WGS) entry which is preliminary data.</text>
</comment>
<name>A0A3B6G207_WHEAT</name>
<protein>
    <recommendedName>
        <fullName evidence="11">Cytochrome P450</fullName>
    </recommendedName>
</protein>
<proteinExistence type="inferred from homology"/>
<accession>A0A3B6G207</accession>
<keyword evidence="3 7" id="KW-0479">Metal-binding</keyword>
<sequence>MNTIFVFVITLLLLLFTLVVQALRPRTNQSQPQPPGPPALPIIGHLYLFRGPLHRRLTRLATRYGAVFRLRFGAKNVVVVSSAQAAEECLGVHDIVFANRPQLPTGKIISYDWSTMGTASYGDYWRHIRRIGVTELLSAHRVQQYADVHTQMARSMARRLYRSAAGGRARVELKSRLFEMLMNVMTSMICARTYYGTDGEEILEVTDEVQWFRTMVEETMTLIGASTVWDYIPTLVRWLDIGGFGRRLWRLRESRTKFVQGLIEDERKKMEEGTTTGRTMIGALLALQHKDPEDCPDQLIRALCISALEAGSSTSADTVEWAMSLMLNNPKVMVKVRDEIDSYIGKPIRLIEAADLLKLQYLRCIIMETLRLHPPTPLLVPHESSIDCTVGGFYIPKGTMLLVNTSAIHRDPKIWDKPTNFIPERFEGEKGEGNMAMPFGMGRRRCPAENLGMQMVGLALGTMIQCFEWERVGEELVDMTDGFGLTAPRAVPLEAFYKPRQSMITLLSEI</sequence>
<reference evidence="10" key="1">
    <citation type="journal article" date="2017" name="Gigascience">
        <title>The first near-complete assembly of the hexaploid bread wheat genome, Triticum aestivum.</title>
        <authorList>
            <person name="Zimin A.V."/>
            <person name="Puiu D."/>
            <person name="Hall R."/>
            <person name="Kingan S."/>
            <person name="Clavijo B.J."/>
            <person name="Salzberg S.L."/>
        </authorList>
    </citation>
    <scope>NUCLEOTIDE SEQUENCE</scope>
    <source>
        <tissue evidence="10">Leaf</tissue>
    </source>
</reference>
<dbReference type="Gene3D" id="1.10.630.10">
    <property type="entry name" value="Cytochrome P450"/>
    <property type="match status" value="1"/>
</dbReference>
<keyword evidence="2" id="KW-0812">Transmembrane</keyword>
<gene>
    <name evidence="10" type="ORF">CFC21_044789</name>
</gene>
<evidence type="ECO:0000313" key="10">
    <source>
        <dbReference type="EMBL" id="KAF7033706.1"/>
    </source>
</evidence>
<dbReference type="PANTHER" id="PTHR47947">
    <property type="entry name" value="CYTOCHROME P450 82C3-RELATED"/>
    <property type="match status" value="1"/>
</dbReference>
<keyword evidence="6 7" id="KW-0408">Iron</keyword>
<dbReference type="Pfam" id="PF00067">
    <property type="entry name" value="p450"/>
    <property type="match status" value="1"/>
</dbReference>
<dbReference type="EMBL" id="CM022218">
    <property type="protein sequence ID" value="KAF7033706.1"/>
    <property type="molecule type" value="Genomic_DNA"/>
</dbReference>
<dbReference type="PaxDb" id="4565-Traes_3B_268CA8C4D.1"/>
<dbReference type="Proteomes" id="UP000815260">
    <property type="component" value="Chromosome 3B"/>
</dbReference>
<dbReference type="PROSITE" id="PS00086">
    <property type="entry name" value="CYTOCHROME_P450"/>
    <property type="match status" value="1"/>
</dbReference>
<evidence type="ECO:0000256" key="8">
    <source>
        <dbReference type="RuleBase" id="RU000461"/>
    </source>
</evidence>
<evidence type="ECO:0000256" key="9">
    <source>
        <dbReference type="SAM" id="SignalP"/>
    </source>
</evidence>
<organism evidence="10">
    <name type="scientific">Triticum aestivum</name>
    <name type="common">Wheat</name>
    <dbReference type="NCBI Taxonomy" id="4565"/>
    <lineage>
        <taxon>Eukaryota</taxon>
        <taxon>Viridiplantae</taxon>
        <taxon>Streptophyta</taxon>
        <taxon>Embryophyta</taxon>
        <taxon>Tracheophyta</taxon>
        <taxon>Spermatophyta</taxon>
        <taxon>Magnoliopsida</taxon>
        <taxon>Liliopsida</taxon>
        <taxon>Poales</taxon>
        <taxon>Poaceae</taxon>
        <taxon>BOP clade</taxon>
        <taxon>Pooideae</taxon>
        <taxon>Triticodae</taxon>
        <taxon>Triticeae</taxon>
        <taxon>Triticinae</taxon>
        <taxon>Triticum</taxon>
    </lineage>
</organism>
<evidence type="ECO:0000256" key="3">
    <source>
        <dbReference type="ARBA" id="ARBA00022723"/>
    </source>
</evidence>
<evidence type="ECO:0000256" key="2">
    <source>
        <dbReference type="ARBA" id="ARBA00022692"/>
    </source>
</evidence>
<keyword evidence="9" id="KW-0732">Signal</keyword>
<dbReference type="InterPro" id="IPR001128">
    <property type="entry name" value="Cyt_P450"/>
</dbReference>
<dbReference type="InterPro" id="IPR017972">
    <property type="entry name" value="Cyt_P450_CS"/>
</dbReference>
<keyword evidence="5 8" id="KW-0560">Oxidoreductase</keyword>
<dbReference type="InterPro" id="IPR002401">
    <property type="entry name" value="Cyt_P450_E_grp-I"/>
</dbReference>
<dbReference type="PANTHER" id="PTHR47947:SF42">
    <property type="entry name" value="OS02G0503700 PROTEIN"/>
    <property type="match status" value="1"/>
</dbReference>
<dbReference type="STRING" id="4565.W5CRV0"/>